<reference evidence="1 2" key="1">
    <citation type="journal article" date="2021" name="Nat. Commun.">
        <title>Genetic determinants of endophytism in the Arabidopsis root mycobiome.</title>
        <authorList>
            <person name="Mesny F."/>
            <person name="Miyauchi S."/>
            <person name="Thiergart T."/>
            <person name="Pickel B."/>
            <person name="Atanasova L."/>
            <person name="Karlsson M."/>
            <person name="Huettel B."/>
            <person name="Barry K.W."/>
            <person name="Haridas S."/>
            <person name="Chen C."/>
            <person name="Bauer D."/>
            <person name="Andreopoulos W."/>
            <person name="Pangilinan J."/>
            <person name="LaButti K."/>
            <person name="Riley R."/>
            <person name="Lipzen A."/>
            <person name="Clum A."/>
            <person name="Drula E."/>
            <person name="Henrissat B."/>
            <person name="Kohler A."/>
            <person name="Grigoriev I.V."/>
            <person name="Martin F.M."/>
            <person name="Hacquard S."/>
        </authorList>
    </citation>
    <scope>NUCLEOTIDE SEQUENCE [LARGE SCALE GENOMIC DNA]</scope>
    <source>
        <strain evidence="1 2">MPI-CAGE-CH-0241</strain>
    </source>
</reference>
<dbReference type="Proteomes" id="UP000777438">
    <property type="component" value="Unassembled WGS sequence"/>
</dbReference>
<dbReference type="EMBL" id="JAGPYM010000040">
    <property type="protein sequence ID" value="KAH6874262.1"/>
    <property type="molecule type" value="Genomic_DNA"/>
</dbReference>
<keyword evidence="2" id="KW-1185">Reference proteome</keyword>
<dbReference type="AlphaFoldDB" id="A0A9P8VT86"/>
<accession>A0A9P8VT86</accession>
<comment type="caution">
    <text evidence="1">The sequence shown here is derived from an EMBL/GenBank/DDBJ whole genome shotgun (WGS) entry which is preliminary data.</text>
</comment>
<organism evidence="1 2">
    <name type="scientific">Thelonectria olida</name>
    <dbReference type="NCBI Taxonomy" id="1576542"/>
    <lineage>
        <taxon>Eukaryota</taxon>
        <taxon>Fungi</taxon>
        <taxon>Dikarya</taxon>
        <taxon>Ascomycota</taxon>
        <taxon>Pezizomycotina</taxon>
        <taxon>Sordariomycetes</taxon>
        <taxon>Hypocreomycetidae</taxon>
        <taxon>Hypocreales</taxon>
        <taxon>Nectriaceae</taxon>
        <taxon>Thelonectria</taxon>
    </lineage>
</organism>
<sequence>MASCAEAGGERARLVLHWLESLSIPMGRAGRRGDCSTCEAFLPCREVALGITADMATCSGEKEHWMKELRSKTGPDGHCERRPIIRKVIAALCVSGDQFLGKLVAKMVVDGDGVDLDAEQSVRAWFERQIPFSDYILPNLLFVFKMLVLAFYFHHNQQRGLEPLHGFPRQPAQQGPAAIESSDSGSDCPPWDNAEEVSLWEASIDWWVDKCGFCAGRGLRGSYIKHTLRQCERGGKKVVRGELGEAVYLEGIVPSQGCRSCRLPYDFCYSWFRDEDGDWKTQTNMRPQCQYSNRLLIDTVLGLYCCGNSKFRDVILDDMVDEFDVEAVACYLASPVTVVGVEGSQMIRTLGVLTRMVWDSI</sequence>
<proteinExistence type="predicted"/>
<name>A0A9P8VT86_9HYPO</name>
<evidence type="ECO:0000313" key="2">
    <source>
        <dbReference type="Proteomes" id="UP000777438"/>
    </source>
</evidence>
<gene>
    <name evidence="1" type="ORF">B0T10DRAFT_465766</name>
</gene>
<evidence type="ECO:0000313" key="1">
    <source>
        <dbReference type="EMBL" id="KAH6874262.1"/>
    </source>
</evidence>
<dbReference type="OrthoDB" id="4904114at2759"/>
<protein>
    <submittedName>
        <fullName evidence="1">Uncharacterized protein</fullName>
    </submittedName>
</protein>